<feature type="compositionally biased region" description="Basic and acidic residues" evidence="4">
    <location>
        <begin position="404"/>
        <end position="417"/>
    </location>
</feature>
<dbReference type="PANTHER" id="PTHR14396">
    <property type="entry name" value="CLASPIN"/>
    <property type="match status" value="1"/>
</dbReference>
<dbReference type="PANTHER" id="PTHR14396:SF10">
    <property type="entry name" value="CLASPIN"/>
    <property type="match status" value="1"/>
</dbReference>
<dbReference type="GO" id="GO:0007095">
    <property type="term" value="P:mitotic G2 DNA damage checkpoint signaling"/>
    <property type="evidence" value="ECO:0007669"/>
    <property type="project" value="TreeGrafter"/>
</dbReference>
<evidence type="ECO:0000313" key="5">
    <source>
        <dbReference type="EMBL" id="CAD7092927.1"/>
    </source>
</evidence>
<feature type="compositionally biased region" description="Basic and acidic residues" evidence="4">
    <location>
        <begin position="184"/>
        <end position="196"/>
    </location>
</feature>
<evidence type="ECO:0000256" key="3">
    <source>
        <dbReference type="ARBA" id="ARBA00023242"/>
    </source>
</evidence>
<evidence type="ECO:0000313" key="6">
    <source>
        <dbReference type="Proteomes" id="UP000594454"/>
    </source>
</evidence>
<dbReference type="InterPro" id="IPR024146">
    <property type="entry name" value="Claspin"/>
</dbReference>
<dbReference type="EMBL" id="LR899014">
    <property type="protein sequence ID" value="CAD7092927.1"/>
    <property type="molecule type" value="Genomic_DNA"/>
</dbReference>
<keyword evidence="6" id="KW-1185">Reference proteome</keyword>
<dbReference type="OrthoDB" id="5859781at2759"/>
<feature type="compositionally biased region" description="Acidic residues" evidence="4">
    <location>
        <begin position="89"/>
        <end position="101"/>
    </location>
</feature>
<feature type="compositionally biased region" description="Basic and acidic residues" evidence="4">
    <location>
        <begin position="677"/>
        <end position="687"/>
    </location>
</feature>
<dbReference type="Proteomes" id="UP000594454">
    <property type="component" value="Chromosome 6"/>
</dbReference>
<feature type="region of interest" description="Disordered" evidence="4">
    <location>
        <begin position="743"/>
        <end position="845"/>
    </location>
</feature>
<dbReference type="FunCoup" id="A0A7R8Z4E7">
    <property type="interactions" value="811"/>
</dbReference>
<feature type="region of interest" description="Disordered" evidence="4">
    <location>
        <begin position="543"/>
        <end position="690"/>
    </location>
</feature>
<feature type="compositionally biased region" description="Polar residues" evidence="4">
    <location>
        <begin position="341"/>
        <end position="351"/>
    </location>
</feature>
<name>A0A7R8Z4E7_HERIL</name>
<feature type="region of interest" description="Disordered" evidence="4">
    <location>
        <begin position="1"/>
        <end position="218"/>
    </location>
</feature>
<dbReference type="GO" id="GO:0010997">
    <property type="term" value="F:anaphase-promoting complex binding"/>
    <property type="evidence" value="ECO:0007669"/>
    <property type="project" value="TreeGrafter"/>
</dbReference>
<dbReference type="InParanoid" id="A0A7R8Z4E7"/>
<feature type="compositionally biased region" description="Acidic residues" evidence="4">
    <location>
        <begin position="790"/>
        <end position="829"/>
    </location>
</feature>
<dbReference type="AlphaFoldDB" id="A0A7R8Z4E7"/>
<keyword evidence="2" id="KW-0597">Phosphoprotein</keyword>
<comment type="subcellular location">
    <subcellularLocation>
        <location evidence="1">Nucleus</location>
    </subcellularLocation>
</comment>
<evidence type="ECO:0000256" key="2">
    <source>
        <dbReference type="ARBA" id="ARBA00022553"/>
    </source>
</evidence>
<organism evidence="5 6">
    <name type="scientific">Hermetia illucens</name>
    <name type="common">Black soldier fly</name>
    <dbReference type="NCBI Taxonomy" id="343691"/>
    <lineage>
        <taxon>Eukaryota</taxon>
        <taxon>Metazoa</taxon>
        <taxon>Ecdysozoa</taxon>
        <taxon>Arthropoda</taxon>
        <taxon>Hexapoda</taxon>
        <taxon>Insecta</taxon>
        <taxon>Pterygota</taxon>
        <taxon>Neoptera</taxon>
        <taxon>Endopterygota</taxon>
        <taxon>Diptera</taxon>
        <taxon>Brachycera</taxon>
        <taxon>Stratiomyomorpha</taxon>
        <taxon>Stratiomyidae</taxon>
        <taxon>Hermetiinae</taxon>
        <taxon>Hermetia</taxon>
    </lineage>
</organism>
<feature type="compositionally biased region" description="Acidic residues" evidence="4">
    <location>
        <begin position="563"/>
        <end position="599"/>
    </location>
</feature>
<keyword evidence="3" id="KW-0539">Nucleus</keyword>
<feature type="compositionally biased region" description="Acidic residues" evidence="4">
    <location>
        <begin position="836"/>
        <end position="845"/>
    </location>
</feature>
<reference evidence="5 6" key="1">
    <citation type="submission" date="2020-11" db="EMBL/GenBank/DDBJ databases">
        <authorList>
            <person name="Wallbank WR R."/>
            <person name="Pardo Diaz C."/>
            <person name="Kozak K."/>
            <person name="Martin S."/>
            <person name="Jiggins C."/>
            <person name="Moest M."/>
            <person name="Warren A I."/>
            <person name="Generalovic N T."/>
            <person name="Byers J.R.P. K."/>
            <person name="Montejo-Kovacevich G."/>
            <person name="Yen C E."/>
        </authorList>
    </citation>
    <scope>NUCLEOTIDE SEQUENCE [LARGE SCALE GENOMIC DNA]</scope>
</reference>
<feature type="compositionally biased region" description="Acidic residues" evidence="4">
    <location>
        <begin position="607"/>
        <end position="642"/>
    </location>
</feature>
<feature type="compositionally biased region" description="Basic and acidic residues" evidence="4">
    <location>
        <begin position="208"/>
        <end position="218"/>
    </location>
</feature>
<feature type="region of interest" description="Disordered" evidence="4">
    <location>
        <begin position="296"/>
        <end position="357"/>
    </location>
</feature>
<protein>
    <recommendedName>
        <fullName evidence="7">Claspin</fullName>
    </recommendedName>
</protein>
<evidence type="ECO:0000256" key="4">
    <source>
        <dbReference type="SAM" id="MobiDB-lite"/>
    </source>
</evidence>
<feature type="compositionally biased region" description="Polar residues" evidence="4">
    <location>
        <begin position="743"/>
        <end position="754"/>
    </location>
</feature>
<dbReference type="OMA" id="ERFNFRP"/>
<feature type="compositionally biased region" description="Polar residues" evidence="4">
    <location>
        <begin position="307"/>
        <end position="320"/>
    </location>
</feature>
<dbReference type="GO" id="GO:0033314">
    <property type="term" value="P:mitotic DNA replication checkpoint signaling"/>
    <property type="evidence" value="ECO:0007669"/>
    <property type="project" value="TreeGrafter"/>
</dbReference>
<evidence type="ECO:0008006" key="7">
    <source>
        <dbReference type="Google" id="ProtNLM"/>
    </source>
</evidence>
<feature type="region of interest" description="Disordered" evidence="4">
    <location>
        <begin position="863"/>
        <end position="883"/>
    </location>
</feature>
<gene>
    <name evidence="5" type="ORF">HERILL_LOCUS15253</name>
</gene>
<evidence type="ECO:0000256" key="1">
    <source>
        <dbReference type="ARBA" id="ARBA00004123"/>
    </source>
</evidence>
<dbReference type="GO" id="GO:0005634">
    <property type="term" value="C:nucleus"/>
    <property type="evidence" value="ECO:0007669"/>
    <property type="project" value="UniProtKB-SubCell"/>
</dbReference>
<feature type="region of interest" description="Disordered" evidence="4">
    <location>
        <begin position="385"/>
        <end position="418"/>
    </location>
</feature>
<accession>A0A7R8Z4E7</accession>
<feature type="compositionally biased region" description="Acidic residues" evidence="4">
    <location>
        <begin position="153"/>
        <end position="183"/>
    </location>
</feature>
<feature type="compositionally biased region" description="Acidic residues" evidence="4">
    <location>
        <begin position="47"/>
        <end position="58"/>
    </location>
</feature>
<proteinExistence type="predicted"/>
<sequence length="1131" mass="129349">MQDDNTEIDQVANGAESGSDQPREVDQNNSGSDLNETDKLHISSDFVNEDDDDDDDDIVPSIRPKQKKKAFNIMDSDSENDEEHKQFAEEENEDEEGDGSDDERNVNKSPFQGDAAKSDNEIDDDSNEPEESRKDIPAAKQSPVPKYKSLIDSDTESEPEQEEVVEDEQVESDQEDENEDEPQEEKPPTKKNELPKRMSAKQAMEQMKAIKSESQRLSRESYITIPYHEPKQYSLKEFMNRKTIAKPNSRESQKQFSLKMSQEELEEFARQLKEREEEAARFFKSDDKKNKTLIKEELKEEEEDTEMQVSEPKTQITYQVNEEESMEVESLAQTDKLAQEKPTNVSQNKVESSVLDEETELVEAPISESQQSKVFDSEVDELFTPGTLESVTIPETEENAPEIETEKTEIDSVKLSDTEQSAPLKLSITESIHEVLKERNVVESPVLKGSPNMVIDLETGDVVPLRPSGVDQLFQRFLKHSAKKKTKEFTNMSIVSTENGTLEITNVNIAVNEEENKEQKPGAAYTKLKDNLMKVIMKRRKEEFQKKIQQNQGQDKENGKEGYEEEMEELKEEPYLDEEEEEIFDEGENELDEGEDEADNNEKPDNVTDDEHEEDEIQNSEADDEYESGEEENDDDSDDDELPEPKPFKTRIISNFDDSDDEVEKKESLNINTASQKTDRLWSEETKNNSVEEDDLLELCSGRFDATQKNSVISQIPTTQPEDGVDESELLALCSGTFHGTQSQVYDADQNQSEAIPVPKRLESSDEEAEEDTELKAQVKQKKVRKLGFSDDEEENEQIDLKDDEDPVDDLNQEDLEEEKEEPIQESEVEDRLETYIDYDSEENEIEVAMTKKDRQERATEFFEKEAELSESEWGSADEDEKGMDRYDMELADEEEFDKDKLQTELGKIHMRRVLDDDIREVKKLQEMFFEDEENDGVGRQRQFKWKNLTGGFELDTDAGGEVDGTQENDDEGDEALWRKMRFEREVLLQEQAEKLGTPNSTLKPAVTTSIGKKLTIVDVNSPVTAATEKSSPFLIAKGMISNRGSFLMRDNDTLSKLANITKSGGEQETGAIQVRTGKAKNFVFASISSTEKENSMKRKMVISEQEPETNYKKKLKTNIKSKIRLIDHLA</sequence>